<dbReference type="InterPro" id="IPR004358">
    <property type="entry name" value="Sig_transdc_His_kin-like_C"/>
</dbReference>
<evidence type="ECO:0000256" key="5">
    <source>
        <dbReference type="ARBA" id="ARBA00022679"/>
    </source>
</evidence>
<keyword evidence="23" id="KW-1185">Reference proteome</keyword>
<sequence>MRIKIYTLIKALILVSILVPMILSIAIIGKEYAAVAQSKHAVESLERHAAVLAAIDAIGRERGPANALMGADPPLPAQSVHDLAEARTASDRALASAVALFKRSRPADDPDLRQLVERVPAVLSAARAGVDDIAALPLADRSAARIRRTTAVMFGAVDLLLPLAQRGELALSGIDPGVFQHLVAADLASELREQAGRLGSYFIPTIVTGHTVTDDEYRALTTTLGRIRELSDLLHGFAFVDDLPIQFAEAYRAIDQKYFHDGFGFIENQIYARQSGGAASVSVADFNRFYIPLMATIPTARDLELGLVRDSLTVQRHGALFNFAMATSSLVSLAVAAAAALLLINRRLLRPLTRATDNVVALAQGDLAVEPSQTGSADEIAKLQRAIVILRDGLREKLVAERALAHAKERAEADARRLAENEARMQAVTSSAADAMVTLDDAGRIILANPAAQRMFDPDGGPLVGRNFVDFASAGTPGGGALFLERLIAGELPDLIGHAFRTSVRDSGGREIPVELSLARWQSDGRFHLTGIVRDITRRQQAEAELRRAKDEAEAATKAKSSFLAMMSHEIRTPMNGVMAMAELLEQSQLTVDQRGMAQVIHTSASALLTIINDILDFSKIEAGKLEIEHVGFSLSDMVEGIGELIATRTEEKGLELVVDLDPAIPDRLTGDPTRLRQILLNLIGNAVKFTKRGGVALVVRPTETRAANRTVRFEVIDTGIGLTEEQAARLFQPFVQADASTARRFGGTGLGLSICHRLTGMMGGAIGVDSILGTGSIFWFELPLAIAEPGVATPPVAIADAGVVGVDFPVRARAALGRQLAAAGIVDVAWTDEPTAVPAGLARRTVSGPAAPIVLVHAGADSERALALAAAIHTDPACGDAKIVLVAPRGLIATLDDTDRADLFATAVSPLRRQALWSIIAAALGRATLAAAGSDKSIAAWQPPSRAEALAAGALILVAEDNRTNQVVISRILAKLGYAHDVVEHGRLALEQWRRQRYGLLLTDFHMPEMDGFQLTAAIRSAEAENSAAPRLPIIALTADALTGTEQQCLDSGMDGYLTKPIDTKALAAALERFLPQAQPLRRSIETALQPAAPTPERAAAALIDPQILDVDRLAEAFGAFDDEARRFLAGFLDDVPGMVSEITAALGAGNMAGARDAAHALKGAARSIGAVRLGRIAGDVQDCIDASDAETAAVLADLLSPTEAELREATALLRVA</sequence>
<dbReference type="InterPro" id="IPR000014">
    <property type="entry name" value="PAS"/>
</dbReference>
<dbReference type="SMART" id="SM00388">
    <property type="entry name" value="HisKA"/>
    <property type="match status" value="1"/>
</dbReference>
<evidence type="ECO:0000256" key="3">
    <source>
        <dbReference type="ARBA" id="ARBA00012438"/>
    </source>
</evidence>
<dbReference type="GO" id="GO:0005886">
    <property type="term" value="C:plasma membrane"/>
    <property type="evidence" value="ECO:0007669"/>
    <property type="project" value="UniProtKB-SubCell"/>
</dbReference>
<evidence type="ECO:0000259" key="20">
    <source>
        <dbReference type="PROSITE" id="PS50885"/>
    </source>
</evidence>
<dbReference type="PROSITE" id="PS50894">
    <property type="entry name" value="HPT"/>
    <property type="match status" value="1"/>
</dbReference>
<dbReference type="Gene3D" id="3.30.565.10">
    <property type="entry name" value="Histidine kinase-like ATPase, C-terminal domain"/>
    <property type="match status" value="1"/>
</dbReference>
<reference evidence="22" key="1">
    <citation type="journal article" date="2014" name="Int. J. Syst. Evol. Microbiol.">
        <title>Complete genome sequence of Corynebacterium casei LMG S-19264T (=DSM 44701T), isolated from a smear-ripened cheese.</title>
        <authorList>
            <consortium name="US DOE Joint Genome Institute (JGI-PGF)"/>
            <person name="Walter F."/>
            <person name="Albersmeier A."/>
            <person name="Kalinowski J."/>
            <person name="Ruckert C."/>
        </authorList>
    </citation>
    <scope>NUCLEOTIDE SEQUENCE</scope>
    <source>
        <strain evidence="22">CGMCC 1.15725</strain>
    </source>
</reference>
<dbReference type="FunFam" id="1.10.287.130:FF:000002">
    <property type="entry name" value="Two-component osmosensing histidine kinase"/>
    <property type="match status" value="1"/>
</dbReference>
<keyword evidence="5" id="KW-0808">Transferase</keyword>
<evidence type="ECO:0000259" key="18">
    <source>
        <dbReference type="PROSITE" id="PS50112"/>
    </source>
</evidence>
<organism evidence="22 23">
    <name type="scientific">Aliidongia dinghuensis</name>
    <dbReference type="NCBI Taxonomy" id="1867774"/>
    <lineage>
        <taxon>Bacteria</taxon>
        <taxon>Pseudomonadati</taxon>
        <taxon>Pseudomonadota</taxon>
        <taxon>Alphaproteobacteria</taxon>
        <taxon>Rhodospirillales</taxon>
        <taxon>Dongiaceae</taxon>
        <taxon>Aliidongia</taxon>
    </lineage>
</organism>
<evidence type="ECO:0000256" key="4">
    <source>
        <dbReference type="ARBA" id="ARBA00022553"/>
    </source>
</evidence>
<dbReference type="InterPro" id="IPR001789">
    <property type="entry name" value="Sig_transdc_resp-reg_receiver"/>
</dbReference>
<dbReference type="Pfam" id="PF00672">
    <property type="entry name" value="HAMP"/>
    <property type="match status" value="1"/>
</dbReference>
<dbReference type="Pfam" id="PF02518">
    <property type="entry name" value="HATPase_c"/>
    <property type="match status" value="1"/>
</dbReference>
<dbReference type="GO" id="GO:0005524">
    <property type="term" value="F:ATP binding"/>
    <property type="evidence" value="ECO:0007669"/>
    <property type="project" value="UniProtKB-KW"/>
</dbReference>
<dbReference type="CDD" id="cd16922">
    <property type="entry name" value="HATPase_EvgS-ArcB-TorS-like"/>
    <property type="match status" value="1"/>
</dbReference>
<dbReference type="Gene3D" id="3.40.50.2300">
    <property type="match status" value="1"/>
</dbReference>
<feature type="domain" description="HAMP" evidence="20">
    <location>
        <begin position="346"/>
        <end position="399"/>
    </location>
</feature>
<reference evidence="22" key="2">
    <citation type="submission" date="2020-09" db="EMBL/GenBank/DDBJ databases">
        <authorList>
            <person name="Sun Q."/>
            <person name="Zhou Y."/>
        </authorList>
    </citation>
    <scope>NUCLEOTIDE SEQUENCE</scope>
    <source>
        <strain evidence="22">CGMCC 1.15725</strain>
    </source>
</reference>
<feature type="domain" description="Response regulatory" evidence="17">
    <location>
        <begin position="956"/>
        <end position="1076"/>
    </location>
</feature>
<dbReference type="SUPFAM" id="SSF47226">
    <property type="entry name" value="Histidine-containing phosphotransfer domain, HPT domain"/>
    <property type="match status" value="1"/>
</dbReference>
<evidence type="ECO:0000259" key="16">
    <source>
        <dbReference type="PROSITE" id="PS50109"/>
    </source>
</evidence>
<dbReference type="SUPFAM" id="SSF52172">
    <property type="entry name" value="CheY-like"/>
    <property type="match status" value="1"/>
</dbReference>
<keyword evidence="6" id="KW-0547">Nucleotide-binding</keyword>
<comment type="caution">
    <text evidence="22">The sequence shown here is derived from an EMBL/GenBank/DDBJ whole genome shotgun (WGS) entry which is preliminary data.</text>
</comment>
<dbReference type="CDD" id="cd17546">
    <property type="entry name" value="REC_hyHK_CKI1_RcsC-like"/>
    <property type="match status" value="1"/>
</dbReference>
<feature type="modified residue" description="Phosphohistidine" evidence="12">
    <location>
        <position position="1161"/>
    </location>
</feature>
<dbReference type="Proteomes" id="UP000646365">
    <property type="component" value="Unassembled WGS sequence"/>
</dbReference>
<dbReference type="InterPro" id="IPR000700">
    <property type="entry name" value="PAS-assoc_C"/>
</dbReference>
<keyword evidence="7" id="KW-0418">Kinase</keyword>
<dbReference type="InterPro" id="IPR008207">
    <property type="entry name" value="Sig_transdc_His_kin_Hpt_dom"/>
</dbReference>
<dbReference type="InterPro" id="IPR036641">
    <property type="entry name" value="HPT_dom_sf"/>
</dbReference>
<keyword evidence="15" id="KW-0472">Membrane</keyword>
<dbReference type="InterPro" id="IPR035965">
    <property type="entry name" value="PAS-like_dom_sf"/>
</dbReference>
<keyword evidence="15" id="KW-1133">Transmembrane helix</keyword>
<keyword evidence="15" id="KW-0812">Transmembrane</keyword>
<gene>
    <name evidence="22" type="ORF">GCM10011611_45190</name>
</gene>
<evidence type="ECO:0000313" key="22">
    <source>
        <dbReference type="EMBL" id="GGF33903.1"/>
    </source>
</evidence>
<feature type="domain" description="Histidine kinase" evidence="16">
    <location>
        <begin position="566"/>
        <end position="787"/>
    </location>
</feature>
<dbReference type="SMART" id="SM00448">
    <property type="entry name" value="REC"/>
    <property type="match status" value="1"/>
</dbReference>
<evidence type="ECO:0000259" key="19">
    <source>
        <dbReference type="PROSITE" id="PS50113"/>
    </source>
</evidence>
<proteinExistence type="predicted"/>
<dbReference type="Pfam" id="PF01627">
    <property type="entry name" value="Hpt"/>
    <property type="match status" value="1"/>
</dbReference>
<feature type="domain" description="HPt" evidence="21">
    <location>
        <begin position="1122"/>
        <end position="1218"/>
    </location>
</feature>
<dbReference type="EC" id="2.7.13.3" evidence="3"/>
<dbReference type="SMART" id="SM00091">
    <property type="entry name" value="PAS"/>
    <property type="match status" value="1"/>
</dbReference>
<dbReference type="SMART" id="SM00073">
    <property type="entry name" value="HPT"/>
    <property type="match status" value="1"/>
</dbReference>
<dbReference type="SMART" id="SM00387">
    <property type="entry name" value="HATPase_c"/>
    <property type="match status" value="1"/>
</dbReference>
<dbReference type="AlphaFoldDB" id="A0A8J2YXW5"/>
<keyword evidence="9" id="KW-0902">Two-component regulatory system</keyword>
<feature type="domain" description="PAC" evidence="19">
    <location>
        <begin position="498"/>
        <end position="548"/>
    </location>
</feature>
<dbReference type="InterPro" id="IPR003661">
    <property type="entry name" value="HisK_dim/P_dom"/>
</dbReference>
<dbReference type="InterPro" id="IPR003660">
    <property type="entry name" value="HAMP_dom"/>
</dbReference>
<feature type="coiled-coil region" evidence="14">
    <location>
        <begin position="532"/>
        <end position="559"/>
    </location>
</feature>
<dbReference type="PRINTS" id="PR00344">
    <property type="entry name" value="BCTRLSENSOR"/>
</dbReference>
<dbReference type="InterPro" id="IPR036890">
    <property type="entry name" value="HATPase_C_sf"/>
</dbReference>
<dbReference type="CDD" id="cd00130">
    <property type="entry name" value="PAS"/>
    <property type="match status" value="1"/>
</dbReference>
<name>A0A8J2YXW5_9PROT</name>
<dbReference type="PROSITE" id="PS50109">
    <property type="entry name" value="HIS_KIN"/>
    <property type="match status" value="1"/>
</dbReference>
<dbReference type="Gene3D" id="6.10.340.10">
    <property type="match status" value="1"/>
</dbReference>
<dbReference type="GO" id="GO:0000155">
    <property type="term" value="F:phosphorelay sensor kinase activity"/>
    <property type="evidence" value="ECO:0007669"/>
    <property type="project" value="InterPro"/>
</dbReference>
<dbReference type="Gene3D" id="1.10.287.130">
    <property type="match status" value="1"/>
</dbReference>
<evidence type="ECO:0000256" key="9">
    <source>
        <dbReference type="ARBA" id="ARBA00023012"/>
    </source>
</evidence>
<evidence type="ECO:0000256" key="13">
    <source>
        <dbReference type="PROSITE-ProRule" id="PRU00169"/>
    </source>
</evidence>
<dbReference type="SMART" id="SM00304">
    <property type="entry name" value="HAMP"/>
    <property type="match status" value="1"/>
</dbReference>
<dbReference type="EMBL" id="BMJQ01000012">
    <property type="protein sequence ID" value="GGF33903.1"/>
    <property type="molecule type" value="Genomic_DNA"/>
</dbReference>
<evidence type="ECO:0000256" key="2">
    <source>
        <dbReference type="ARBA" id="ARBA00004370"/>
    </source>
</evidence>
<dbReference type="PROSITE" id="PS50885">
    <property type="entry name" value="HAMP"/>
    <property type="match status" value="1"/>
</dbReference>
<evidence type="ECO:0000256" key="7">
    <source>
        <dbReference type="ARBA" id="ARBA00022777"/>
    </source>
</evidence>
<dbReference type="PANTHER" id="PTHR45339">
    <property type="entry name" value="HYBRID SIGNAL TRANSDUCTION HISTIDINE KINASE J"/>
    <property type="match status" value="1"/>
</dbReference>
<protein>
    <recommendedName>
        <fullName evidence="11">Sensory/regulatory protein RpfC</fullName>
        <ecNumber evidence="3">2.7.13.3</ecNumber>
    </recommendedName>
</protein>
<comment type="subunit">
    <text evidence="10">At low DSF concentrations, interacts with RpfF.</text>
</comment>
<evidence type="ECO:0000259" key="21">
    <source>
        <dbReference type="PROSITE" id="PS50894"/>
    </source>
</evidence>
<dbReference type="Pfam" id="PF08448">
    <property type="entry name" value="PAS_4"/>
    <property type="match status" value="1"/>
</dbReference>
<dbReference type="PROSITE" id="PS50112">
    <property type="entry name" value="PAS"/>
    <property type="match status" value="1"/>
</dbReference>
<dbReference type="InterPro" id="IPR003594">
    <property type="entry name" value="HATPase_dom"/>
</dbReference>
<keyword evidence="8" id="KW-0067">ATP-binding</keyword>
<evidence type="ECO:0000256" key="1">
    <source>
        <dbReference type="ARBA" id="ARBA00000085"/>
    </source>
</evidence>
<evidence type="ECO:0000256" key="8">
    <source>
        <dbReference type="ARBA" id="ARBA00022840"/>
    </source>
</evidence>
<dbReference type="InterPro" id="IPR036097">
    <property type="entry name" value="HisK_dim/P_sf"/>
</dbReference>
<dbReference type="CDD" id="cd00088">
    <property type="entry name" value="HPT"/>
    <property type="match status" value="1"/>
</dbReference>
<dbReference type="SUPFAM" id="SSF55785">
    <property type="entry name" value="PYP-like sensor domain (PAS domain)"/>
    <property type="match status" value="1"/>
</dbReference>
<keyword evidence="14" id="KW-0175">Coiled coil</keyword>
<dbReference type="FunFam" id="3.30.565.10:FF:000010">
    <property type="entry name" value="Sensor histidine kinase RcsC"/>
    <property type="match status" value="1"/>
</dbReference>
<dbReference type="SUPFAM" id="SSF55874">
    <property type="entry name" value="ATPase domain of HSP90 chaperone/DNA topoisomerase II/histidine kinase"/>
    <property type="match status" value="1"/>
</dbReference>
<evidence type="ECO:0000256" key="10">
    <source>
        <dbReference type="ARBA" id="ARBA00064003"/>
    </source>
</evidence>
<dbReference type="Pfam" id="PF00512">
    <property type="entry name" value="HisKA"/>
    <property type="match status" value="1"/>
</dbReference>
<evidence type="ECO:0000256" key="12">
    <source>
        <dbReference type="PROSITE-ProRule" id="PRU00110"/>
    </source>
</evidence>
<dbReference type="Gene3D" id="1.20.120.160">
    <property type="entry name" value="HPT domain"/>
    <property type="match status" value="1"/>
</dbReference>
<comment type="subcellular location">
    <subcellularLocation>
        <location evidence="2">Membrane</location>
    </subcellularLocation>
</comment>
<dbReference type="Pfam" id="PF00072">
    <property type="entry name" value="Response_reg"/>
    <property type="match status" value="1"/>
</dbReference>
<dbReference type="PROSITE" id="PS50113">
    <property type="entry name" value="PAC"/>
    <property type="match status" value="1"/>
</dbReference>
<dbReference type="Gene3D" id="3.30.450.20">
    <property type="entry name" value="PAS domain"/>
    <property type="match status" value="1"/>
</dbReference>
<feature type="transmembrane region" description="Helical" evidence="15">
    <location>
        <begin position="7"/>
        <end position="29"/>
    </location>
</feature>
<dbReference type="InterPro" id="IPR013656">
    <property type="entry name" value="PAS_4"/>
</dbReference>
<evidence type="ECO:0000256" key="15">
    <source>
        <dbReference type="SAM" id="Phobius"/>
    </source>
</evidence>
<evidence type="ECO:0000256" key="11">
    <source>
        <dbReference type="ARBA" id="ARBA00068150"/>
    </source>
</evidence>
<dbReference type="SUPFAM" id="SSF47384">
    <property type="entry name" value="Homodimeric domain of signal transducing histidine kinase"/>
    <property type="match status" value="1"/>
</dbReference>
<dbReference type="CDD" id="cd00082">
    <property type="entry name" value="HisKA"/>
    <property type="match status" value="1"/>
</dbReference>
<evidence type="ECO:0000313" key="23">
    <source>
        <dbReference type="Proteomes" id="UP000646365"/>
    </source>
</evidence>
<comment type="catalytic activity">
    <reaction evidence="1">
        <text>ATP + protein L-histidine = ADP + protein N-phospho-L-histidine.</text>
        <dbReference type="EC" id="2.7.13.3"/>
    </reaction>
</comment>
<dbReference type="InterPro" id="IPR005467">
    <property type="entry name" value="His_kinase_dom"/>
</dbReference>
<evidence type="ECO:0000256" key="6">
    <source>
        <dbReference type="ARBA" id="ARBA00022741"/>
    </source>
</evidence>
<keyword evidence="4 13" id="KW-0597">Phosphoprotein</keyword>
<dbReference type="NCBIfam" id="TIGR00229">
    <property type="entry name" value="sensory_box"/>
    <property type="match status" value="1"/>
</dbReference>
<dbReference type="PANTHER" id="PTHR45339:SF5">
    <property type="entry name" value="HISTIDINE KINASE"/>
    <property type="match status" value="1"/>
</dbReference>
<dbReference type="RefSeq" id="WP_189050010.1">
    <property type="nucleotide sequence ID" value="NZ_BMJQ01000012.1"/>
</dbReference>
<feature type="domain" description="PAS" evidence="18">
    <location>
        <begin position="421"/>
        <end position="469"/>
    </location>
</feature>
<dbReference type="SUPFAM" id="SSF158472">
    <property type="entry name" value="HAMP domain-like"/>
    <property type="match status" value="1"/>
</dbReference>
<evidence type="ECO:0000256" key="14">
    <source>
        <dbReference type="SAM" id="Coils"/>
    </source>
</evidence>
<dbReference type="InterPro" id="IPR011006">
    <property type="entry name" value="CheY-like_superfamily"/>
</dbReference>
<accession>A0A8J2YXW5</accession>
<evidence type="ECO:0000259" key="17">
    <source>
        <dbReference type="PROSITE" id="PS50110"/>
    </source>
</evidence>
<feature type="modified residue" description="4-aspartylphosphate" evidence="13">
    <location>
        <position position="1005"/>
    </location>
</feature>
<dbReference type="PROSITE" id="PS50110">
    <property type="entry name" value="RESPONSE_REGULATORY"/>
    <property type="match status" value="1"/>
</dbReference>